<evidence type="ECO:0000313" key="2">
    <source>
        <dbReference type="Proteomes" id="UP000828941"/>
    </source>
</evidence>
<evidence type="ECO:0000313" key="1">
    <source>
        <dbReference type="EMBL" id="KAI4355781.1"/>
    </source>
</evidence>
<organism evidence="1 2">
    <name type="scientific">Bauhinia variegata</name>
    <name type="common">Purple orchid tree</name>
    <name type="synonym">Phanera variegata</name>
    <dbReference type="NCBI Taxonomy" id="167791"/>
    <lineage>
        <taxon>Eukaryota</taxon>
        <taxon>Viridiplantae</taxon>
        <taxon>Streptophyta</taxon>
        <taxon>Embryophyta</taxon>
        <taxon>Tracheophyta</taxon>
        <taxon>Spermatophyta</taxon>
        <taxon>Magnoliopsida</taxon>
        <taxon>eudicotyledons</taxon>
        <taxon>Gunneridae</taxon>
        <taxon>Pentapetalae</taxon>
        <taxon>rosids</taxon>
        <taxon>fabids</taxon>
        <taxon>Fabales</taxon>
        <taxon>Fabaceae</taxon>
        <taxon>Cercidoideae</taxon>
        <taxon>Cercideae</taxon>
        <taxon>Bauhiniinae</taxon>
        <taxon>Bauhinia</taxon>
    </lineage>
</organism>
<accession>A0ACB9Q4P5</accession>
<protein>
    <submittedName>
        <fullName evidence="1">Uncharacterized protein</fullName>
    </submittedName>
</protein>
<gene>
    <name evidence="1" type="ORF">L6164_004521</name>
</gene>
<sequence length="72" mass="7619">MLISPREMAEIILNNGQLTLSLDRASGSGFHSKNHSLYGKIDLQIKLVSGNSAGTITSYFASLNSHGLAVGD</sequence>
<dbReference type="Proteomes" id="UP000828941">
    <property type="component" value="Chromosome 2"/>
</dbReference>
<proteinExistence type="predicted"/>
<reference evidence="1 2" key="1">
    <citation type="journal article" date="2022" name="DNA Res.">
        <title>Chromosomal-level genome assembly of the orchid tree Bauhinia variegata (Leguminosae; Cercidoideae) supports the allotetraploid origin hypothesis of Bauhinia.</title>
        <authorList>
            <person name="Zhong Y."/>
            <person name="Chen Y."/>
            <person name="Zheng D."/>
            <person name="Pang J."/>
            <person name="Liu Y."/>
            <person name="Luo S."/>
            <person name="Meng S."/>
            <person name="Qian L."/>
            <person name="Wei D."/>
            <person name="Dai S."/>
            <person name="Zhou R."/>
        </authorList>
    </citation>
    <scope>NUCLEOTIDE SEQUENCE [LARGE SCALE GENOMIC DNA]</scope>
    <source>
        <strain evidence="1">BV-YZ2020</strain>
    </source>
</reference>
<keyword evidence="2" id="KW-1185">Reference proteome</keyword>
<comment type="caution">
    <text evidence="1">The sequence shown here is derived from an EMBL/GenBank/DDBJ whole genome shotgun (WGS) entry which is preliminary data.</text>
</comment>
<name>A0ACB9Q4P5_BAUVA</name>
<dbReference type="EMBL" id="CM039427">
    <property type="protein sequence ID" value="KAI4355781.1"/>
    <property type="molecule type" value="Genomic_DNA"/>
</dbReference>